<organism evidence="1 2">
    <name type="scientific">Stylosanthes scabra</name>
    <dbReference type="NCBI Taxonomy" id="79078"/>
    <lineage>
        <taxon>Eukaryota</taxon>
        <taxon>Viridiplantae</taxon>
        <taxon>Streptophyta</taxon>
        <taxon>Embryophyta</taxon>
        <taxon>Tracheophyta</taxon>
        <taxon>Spermatophyta</taxon>
        <taxon>Magnoliopsida</taxon>
        <taxon>eudicotyledons</taxon>
        <taxon>Gunneridae</taxon>
        <taxon>Pentapetalae</taxon>
        <taxon>rosids</taxon>
        <taxon>fabids</taxon>
        <taxon>Fabales</taxon>
        <taxon>Fabaceae</taxon>
        <taxon>Papilionoideae</taxon>
        <taxon>50 kb inversion clade</taxon>
        <taxon>dalbergioids sensu lato</taxon>
        <taxon>Dalbergieae</taxon>
        <taxon>Pterocarpus clade</taxon>
        <taxon>Stylosanthes</taxon>
    </lineage>
</organism>
<comment type="caution">
    <text evidence="1">The sequence shown here is derived from an EMBL/GenBank/DDBJ whole genome shotgun (WGS) entry which is preliminary data.</text>
</comment>
<dbReference type="EMBL" id="JASCZI010060454">
    <property type="protein sequence ID" value="MED6131933.1"/>
    <property type="molecule type" value="Genomic_DNA"/>
</dbReference>
<protein>
    <submittedName>
        <fullName evidence="1">Uncharacterized protein</fullName>
    </submittedName>
</protein>
<evidence type="ECO:0000313" key="1">
    <source>
        <dbReference type="EMBL" id="MED6131933.1"/>
    </source>
</evidence>
<accession>A0ABU6S841</accession>
<reference evidence="1 2" key="1">
    <citation type="journal article" date="2023" name="Plants (Basel)">
        <title>Bridging the Gap: Combining Genomics and Transcriptomics Approaches to Understand Stylosanthes scabra, an Orphan Legume from the Brazilian Caatinga.</title>
        <authorList>
            <person name="Ferreira-Neto J.R.C."/>
            <person name="da Silva M.D."/>
            <person name="Binneck E."/>
            <person name="de Melo N.F."/>
            <person name="da Silva R.H."/>
            <person name="de Melo A.L.T.M."/>
            <person name="Pandolfi V."/>
            <person name="Bustamante F.O."/>
            <person name="Brasileiro-Vidal A.C."/>
            <person name="Benko-Iseppon A.M."/>
        </authorList>
    </citation>
    <scope>NUCLEOTIDE SEQUENCE [LARGE SCALE GENOMIC DNA]</scope>
    <source>
        <tissue evidence="1">Leaves</tissue>
    </source>
</reference>
<name>A0ABU6S841_9FABA</name>
<proteinExistence type="predicted"/>
<gene>
    <name evidence="1" type="ORF">PIB30_014645</name>
</gene>
<sequence>MRRRQPKLGAKLRKRRRWKSFGEDIDDLLRGWDCKLDELPIGCRRKRWVGWRMVVAVQRGDSKSIESQ</sequence>
<keyword evidence="2" id="KW-1185">Reference proteome</keyword>
<evidence type="ECO:0000313" key="2">
    <source>
        <dbReference type="Proteomes" id="UP001341840"/>
    </source>
</evidence>
<dbReference type="Proteomes" id="UP001341840">
    <property type="component" value="Unassembled WGS sequence"/>
</dbReference>